<dbReference type="Proteomes" id="UP000520011">
    <property type="component" value="Unassembled WGS sequence"/>
</dbReference>
<comment type="similarity">
    <text evidence="8">Belongs to the TRAP transporter small permease family.</text>
</comment>
<comment type="caution">
    <text evidence="11">The sequence shown here is derived from an EMBL/GenBank/DDBJ whole genome shotgun (WGS) entry which is preliminary data.</text>
</comment>
<comment type="subcellular location">
    <subcellularLocation>
        <location evidence="1">Cell inner membrane</location>
        <topology evidence="1">Multi-pass membrane protein</topology>
    </subcellularLocation>
</comment>
<dbReference type="GO" id="GO:0015740">
    <property type="term" value="P:C4-dicarboxylate transport"/>
    <property type="evidence" value="ECO:0007669"/>
    <property type="project" value="TreeGrafter"/>
</dbReference>
<dbReference type="EMBL" id="JACHEP010000001">
    <property type="protein sequence ID" value="MBB5323232.1"/>
    <property type="molecule type" value="Genomic_DNA"/>
</dbReference>
<feature type="transmembrane region" description="Helical" evidence="9">
    <location>
        <begin position="86"/>
        <end position="107"/>
    </location>
</feature>
<evidence type="ECO:0000256" key="2">
    <source>
        <dbReference type="ARBA" id="ARBA00022448"/>
    </source>
</evidence>
<evidence type="ECO:0000256" key="7">
    <source>
        <dbReference type="ARBA" id="ARBA00023136"/>
    </source>
</evidence>
<evidence type="ECO:0000256" key="9">
    <source>
        <dbReference type="SAM" id="Phobius"/>
    </source>
</evidence>
<reference evidence="11 12" key="1">
    <citation type="submission" date="2020-08" db="EMBL/GenBank/DDBJ databases">
        <title>Genomic Encyclopedia of Type Strains, Phase IV (KMG-IV): sequencing the most valuable type-strain genomes for metagenomic binning, comparative biology and taxonomic classification.</title>
        <authorList>
            <person name="Goeker M."/>
        </authorList>
    </citation>
    <scope>NUCLEOTIDE SEQUENCE [LARGE SCALE GENOMIC DNA]</scope>
    <source>
        <strain evidence="11 12">DSM 16325</strain>
    </source>
</reference>
<keyword evidence="6 9" id="KW-1133">Transmembrane helix</keyword>
<dbReference type="Pfam" id="PF04290">
    <property type="entry name" value="DctQ"/>
    <property type="match status" value="1"/>
</dbReference>
<dbReference type="GO" id="GO:0022857">
    <property type="term" value="F:transmembrane transporter activity"/>
    <property type="evidence" value="ECO:0007669"/>
    <property type="project" value="TreeGrafter"/>
</dbReference>
<accession>A0A7W8MTB1</accession>
<dbReference type="RefSeq" id="WP_183250988.1">
    <property type="nucleotide sequence ID" value="NZ_JACHEP010000001.1"/>
</dbReference>
<dbReference type="PANTHER" id="PTHR35011:SF2">
    <property type="entry name" value="2,3-DIKETO-L-GULONATE TRAP TRANSPORTER SMALL PERMEASE PROTEIN YIAM"/>
    <property type="match status" value="1"/>
</dbReference>
<keyword evidence="12" id="KW-1185">Reference proteome</keyword>
<evidence type="ECO:0000256" key="1">
    <source>
        <dbReference type="ARBA" id="ARBA00004429"/>
    </source>
</evidence>
<keyword evidence="7 9" id="KW-0472">Membrane</keyword>
<dbReference type="InterPro" id="IPR007387">
    <property type="entry name" value="TRAP_DctQ"/>
</dbReference>
<evidence type="ECO:0000259" key="10">
    <source>
        <dbReference type="Pfam" id="PF04290"/>
    </source>
</evidence>
<keyword evidence="3" id="KW-1003">Cell membrane</keyword>
<evidence type="ECO:0000256" key="4">
    <source>
        <dbReference type="ARBA" id="ARBA00022519"/>
    </source>
</evidence>
<proteinExistence type="inferred from homology"/>
<evidence type="ECO:0000313" key="12">
    <source>
        <dbReference type="Proteomes" id="UP000520011"/>
    </source>
</evidence>
<evidence type="ECO:0000313" key="11">
    <source>
        <dbReference type="EMBL" id="MBB5323232.1"/>
    </source>
</evidence>
<keyword evidence="4" id="KW-0997">Cell inner membrane</keyword>
<evidence type="ECO:0000256" key="8">
    <source>
        <dbReference type="ARBA" id="ARBA00038436"/>
    </source>
</evidence>
<dbReference type="AlphaFoldDB" id="A0A7W8MTB1"/>
<gene>
    <name evidence="11" type="ORF">HNQ34_000309</name>
</gene>
<keyword evidence="2" id="KW-0813">Transport</keyword>
<protein>
    <submittedName>
        <fullName evidence="11">TRAP-type C4-dicarboxylate transport system permease small subunit</fullName>
    </submittedName>
</protein>
<dbReference type="InterPro" id="IPR055348">
    <property type="entry name" value="DctQ"/>
</dbReference>
<evidence type="ECO:0000256" key="6">
    <source>
        <dbReference type="ARBA" id="ARBA00022989"/>
    </source>
</evidence>
<keyword evidence="5 9" id="KW-0812">Transmembrane</keyword>
<dbReference type="GO" id="GO:0005886">
    <property type="term" value="C:plasma membrane"/>
    <property type="evidence" value="ECO:0007669"/>
    <property type="project" value="UniProtKB-SubCell"/>
</dbReference>
<sequence length="181" mass="19806">MERLLKILNSSLNALITVILSAMCIFVFLNVVLRYVFNSGLTWSEELARYLFVWVVFLGAIVAAKDKSHLGVDLLVRILPHGLQRAAYVLSNIVIIVVLGLFIDGLIKMMALNSGITSPGTGLPVALFYLAGLFAAVCMIGISIIQAVQFGFFNRNSPSWAKKEKNVNDMNLLNENGGTKS</sequence>
<feature type="transmembrane region" description="Helical" evidence="9">
    <location>
        <begin position="12"/>
        <end position="35"/>
    </location>
</feature>
<feature type="transmembrane region" description="Helical" evidence="9">
    <location>
        <begin position="47"/>
        <end position="65"/>
    </location>
</feature>
<dbReference type="PANTHER" id="PTHR35011">
    <property type="entry name" value="2,3-DIKETO-L-GULONATE TRAP TRANSPORTER SMALL PERMEASE PROTEIN YIAM"/>
    <property type="match status" value="1"/>
</dbReference>
<feature type="domain" description="Tripartite ATP-independent periplasmic transporters DctQ component" evidence="10">
    <location>
        <begin position="23"/>
        <end position="148"/>
    </location>
</feature>
<evidence type="ECO:0000256" key="5">
    <source>
        <dbReference type="ARBA" id="ARBA00022692"/>
    </source>
</evidence>
<organism evidence="11 12">
    <name type="scientific">Anoxybacteroides tepidamans</name>
    <dbReference type="NCBI Taxonomy" id="265948"/>
    <lineage>
        <taxon>Bacteria</taxon>
        <taxon>Bacillati</taxon>
        <taxon>Bacillota</taxon>
        <taxon>Bacilli</taxon>
        <taxon>Bacillales</taxon>
        <taxon>Anoxybacillaceae</taxon>
        <taxon>Anoxybacteroides</taxon>
    </lineage>
</organism>
<name>A0A7W8MTB1_9BACL</name>
<evidence type="ECO:0000256" key="3">
    <source>
        <dbReference type="ARBA" id="ARBA00022475"/>
    </source>
</evidence>
<feature type="transmembrane region" description="Helical" evidence="9">
    <location>
        <begin position="127"/>
        <end position="153"/>
    </location>
</feature>